<dbReference type="PANTHER" id="PTHR46082">
    <property type="entry name" value="ATP/GTP-BINDING PROTEIN-RELATED"/>
    <property type="match status" value="1"/>
</dbReference>
<dbReference type="InterPro" id="IPR047738">
    <property type="entry name" value="SAV_2336-like_N"/>
</dbReference>
<accession>A0ABV3BGY0</accession>
<dbReference type="Gene3D" id="1.10.510.10">
    <property type="entry name" value="Transferase(Phosphotransferase) domain 1"/>
    <property type="match status" value="1"/>
</dbReference>
<dbReference type="PANTHER" id="PTHR46082:SF6">
    <property type="entry name" value="AAA+ ATPASE DOMAIN-CONTAINING PROTEIN-RELATED"/>
    <property type="match status" value="1"/>
</dbReference>
<dbReference type="SUPFAM" id="SSF48452">
    <property type="entry name" value="TPR-like"/>
    <property type="match status" value="1"/>
</dbReference>
<dbReference type="InterPro" id="IPR053137">
    <property type="entry name" value="NLR-like"/>
</dbReference>
<dbReference type="Gene3D" id="1.25.40.10">
    <property type="entry name" value="Tetratricopeptide repeat domain"/>
    <property type="match status" value="1"/>
</dbReference>
<dbReference type="Pfam" id="PF13424">
    <property type="entry name" value="TPR_12"/>
    <property type="match status" value="1"/>
</dbReference>
<dbReference type="Pfam" id="PF13374">
    <property type="entry name" value="TPR_10"/>
    <property type="match status" value="1"/>
</dbReference>
<evidence type="ECO:0000313" key="3">
    <source>
        <dbReference type="Proteomes" id="UP001551176"/>
    </source>
</evidence>
<evidence type="ECO:0000313" key="2">
    <source>
        <dbReference type="EMBL" id="MEU6820263.1"/>
    </source>
</evidence>
<evidence type="ECO:0000256" key="1">
    <source>
        <dbReference type="SAM" id="MobiDB-lite"/>
    </source>
</evidence>
<protein>
    <submittedName>
        <fullName evidence="2">SAV_2336 N-terminal domain-related protein</fullName>
    </submittedName>
</protein>
<feature type="compositionally biased region" description="Basic and acidic residues" evidence="1">
    <location>
        <begin position="78"/>
        <end position="90"/>
    </location>
</feature>
<organism evidence="2 3">
    <name type="scientific">Streptomyces atriruber</name>
    <dbReference type="NCBI Taxonomy" id="545121"/>
    <lineage>
        <taxon>Bacteria</taxon>
        <taxon>Bacillati</taxon>
        <taxon>Actinomycetota</taxon>
        <taxon>Actinomycetes</taxon>
        <taxon>Kitasatosporales</taxon>
        <taxon>Streptomycetaceae</taxon>
        <taxon>Streptomyces</taxon>
    </lineage>
</organism>
<feature type="compositionally biased region" description="Low complexity" evidence="1">
    <location>
        <begin position="114"/>
        <end position="130"/>
    </location>
</feature>
<proteinExistence type="predicted"/>
<dbReference type="RefSeq" id="WP_359345509.1">
    <property type="nucleotide sequence ID" value="NZ_JBEYXV010000002.1"/>
</dbReference>
<comment type="caution">
    <text evidence="2">The sequence shown here is derived from an EMBL/GenBank/DDBJ whole genome shotgun (WGS) entry which is preliminary data.</text>
</comment>
<feature type="region of interest" description="Disordered" evidence="1">
    <location>
        <begin position="54"/>
        <end position="143"/>
    </location>
</feature>
<gene>
    <name evidence="2" type="ORF">ABZ921_06505</name>
</gene>
<reference evidence="2 3" key="1">
    <citation type="submission" date="2024-06" db="EMBL/GenBank/DDBJ databases">
        <title>The Natural Products Discovery Center: Release of the First 8490 Sequenced Strains for Exploring Actinobacteria Biosynthetic Diversity.</title>
        <authorList>
            <person name="Kalkreuter E."/>
            <person name="Kautsar S.A."/>
            <person name="Yang D."/>
            <person name="Bader C.D."/>
            <person name="Teijaro C.N."/>
            <person name="Fluegel L."/>
            <person name="Davis C.M."/>
            <person name="Simpson J.R."/>
            <person name="Lauterbach L."/>
            <person name="Steele A.D."/>
            <person name="Gui C."/>
            <person name="Meng S."/>
            <person name="Li G."/>
            <person name="Viehrig K."/>
            <person name="Ye F."/>
            <person name="Su P."/>
            <person name="Kiefer A.F."/>
            <person name="Nichols A."/>
            <person name="Cepeda A.J."/>
            <person name="Yan W."/>
            <person name="Fan B."/>
            <person name="Jiang Y."/>
            <person name="Adhikari A."/>
            <person name="Zheng C.-J."/>
            <person name="Schuster L."/>
            <person name="Cowan T.M."/>
            <person name="Smanski M.J."/>
            <person name="Chevrette M.G."/>
            <person name="De Carvalho L.P.S."/>
            <person name="Shen B."/>
        </authorList>
    </citation>
    <scope>NUCLEOTIDE SEQUENCE [LARGE SCALE GENOMIC DNA]</scope>
    <source>
        <strain evidence="2 3">NPDC046838</strain>
    </source>
</reference>
<dbReference type="SUPFAM" id="SSF56112">
    <property type="entry name" value="Protein kinase-like (PK-like)"/>
    <property type="match status" value="1"/>
</dbReference>
<name>A0ABV3BGY0_9ACTN</name>
<dbReference type="NCBIfam" id="NF041121">
    <property type="entry name" value="SAV_2336_NTERM"/>
    <property type="match status" value="1"/>
</dbReference>
<dbReference type="InterPro" id="IPR011990">
    <property type="entry name" value="TPR-like_helical_dom_sf"/>
</dbReference>
<dbReference type="InterPro" id="IPR011009">
    <property type="entry name" value="Kinase-like_dom_sf"/>
</dbReference>
<sequence length="1244" mass="132582">MRGEDPAERLRRALAVFAEGGVGLAQEELLDALWLAARLPAGASSGLARAAGAIAPGQSADDEAGGPLSAGEQPGEQEADRTAPRPRDPLEDAPATRHPGIGKPLTDQDERTAPGRPAGAVARRTAAPTRSPLFGGPAPGPRHGAGVGALNGLPVRAPGTRAIGSRQLQLARALRPLKQTVADHGRWELDETATAESTAHTGLTDAVLRPARARWLNLTLLVDDGASMLLWQQLALETRLLLERSGAFRDVRVHGLDTRGPGTPLLARRPFTPGTAVLPPATVTDPGGNTLILVLSDGIGAAWHDGRMLALLDQWGRCGPTAVLHALPPHLWDGSGIRAEPWRITSRRRGAPNLAWDVTDPVLPPGLAAFDDVAVPVLAPEPGAVGAWADLLASPGASAVLPLLRPPFAAPPEPPPEPDTQRRVLRFRETASPEAYRLAAHLAAVAPVSVPVMRLVQDALGPDVTTGHLAEVFLSGLLRRCDGDTALAPQHRSYDVTSGIRDILLGTAPVRELLRTSRAVTDRLGELAGRSADFPAWLAHPDGPARARPEGRPFGWVDTRLLRRLGVGTTATAPAQAADPGLPAYVDAPGSPWRSLLPQNPQQAGPWRLFARHVDARTADGMFLGRRGEGEVAALRLIRSGSARRASLTRQAEALRMLRGVRAPRLIDVDTGPEPSWIACELHLTDGLPTPNLTSTGPGTRWFTDPLQFALLGWGVATVLADAHVRGFLHGDLTPNRVLRTTDGVCVTGWCVQEHADGVAHDISKLGLTLLSAAGGAVPEPFEPLLRRCSSPLLDERPAADEVAAVFDAYIAAHAREPAPRGPDDDAPLAVPIGLDPRGAEVFLDFRAMGPHGVVQGTTADRSALLEEIVGGLAARHSPTALRFQLLDSTDRFLRSARTGRLPHIVTGAAPLLTSALDAERARRRELIAAAQAAGAPRPALTSLIVVLEASSLGGDIGWLEDLDIHLLLVEGPQRGPVDLDFRVDLAAAEGPVLFHSHAPAVGVPFRLPLPRRLPQEAGLADEFRRVMAFAGPGHRRETLDSLQRIRARELEHLGPDHPQALTTRCEIGRVELALDRLDEALQSFSDCATGRDTVLGRGHADTLTAHQLRAYVLHQLGRHEEAYTICRTVLRLWANLRHERHPDVLLCRHNLVVALAALGRHEEAVPEAHATYEGRRSALGDDHPDTLASGHELAVALNGTGRRAEAHEVASAVHEARARILGPEDPATLTTLRVVTASRPTET</sequence>
<dbReference type="Gene3D" id="3.40.50.300">
    <property type="entry name" value="P-loop containing nucleotide triphosphate hydrolases"/>
    <property type="match status" value="1"/>
</dbReference>
<keyword evidence="3" id="KW-1185">Reference proteome</keyword>
<dbReference type="InterPro" id="IPR027417">
    <property type="entry name" value="P-loop_NTPase"/>
</dbReference>
<dbReference type="Proteomes" id="UP001551176">
    <property type="component" value="Unassembled WGS sequence"/>
</dbReference>
<dbReference type="EMBL" id="JBEYXV010000002">
    <property type="protein sequence ID" value="MEU6820263.1"/>
    <property type="molecule type" value="Genomic_DNA"/>
</dbReference>